<keyword evidence="4" id="KW-0067">ATP-binding</keyword>
<dbReference type="Gene3D" id="3.40.50.12780">
    <property type="entry name" value="N-terminal domain of ligase-like"/>
    <property type="match status" value="1"/>
</dbReference>
<dbReference type="GO" id="GO:0006633">
    <property type="term" value="P:fatty acid biosynthetic process"/>
    <property type="evidence" value="ECO:0007669"/>
    <property type="project" value="TreeGrafter"/>
</dbReference>
<evidence type="ECO:0000256" key="2">
    <source>
        <dbReference type="ARBA" id="ARBA00022598"/>
    </source>
</evidence>
<dbReference type="InterPro" id="IPR000873">
    <property type="entry name" value="AMP-dep_synth/lig_dom"/>
</dbReference>
<dbReference type="PANTHER" id="PTHR43605">
    <property type="entry name" value="ACYL-COENZYME A SYNTHETASE"/>
    <property type="match status" value="1"/>
</dbReference>
<proteinExistence type="inferred from homology"/>
<keyword evidence="3" id="KW-0547">Nucleotide-binding</keyword>
<name>A0A381VNF3_9ZZZZ</name>
<dbReference type="PANTHER" id="PTHR43605:SF10">
    <property type="entry name" value="ACYL-COA SYNTHETASE MEDIUM CHAIN FAMILY MEMBER 3"/>
    <property type="match status" value="1"/>
</dbReference>
<dbReference type="Pfam" id="PF00501">
    <property type="entry name" value="AMP-binding"/>
    <property type="match status" value="1"/>
</dbReference>
<comment type="similarity">
    <text evidence="1">Belongs to the ATP-dependent AMP-binding enzyme family.</text>
</comment>
<feature type="domain" description="AMP-dependent synthetase/ligase" evidence="5">
    <location>
        <begin position="47"/>
        <end position="215"/>
    </location>
</feature>
<reference evidence="6" key="1">
    <citation type="submission" date="2018-05" db="EMBL/GenBank/DDBJ databases">
        <authorList>
            <person name="Lanie J.A."/>
            <person name="Ng W.-L."/>
            <person name="Kazmierczak K.M."/>
            <person name="Andrzejewski T.M."/>
            <person name="Davidsen T.M."/>
            <person name="Wayne K.J."/>
            <person name="Tettelin H."/>
            <person name="Glass J.I."/>
            <person name="Rusch D."/>
            <person name="Podicherti R."/>
            <person name="Tsui H.-C.T."/>
            <person name="Winkler M.E."/>
        </authorList>
    </citation>
    <scope>NUCLEOTIDE SEQUENCE</scope>
</reference>
<dbReference type="EMBL" id="UINC01009330">
    <property type="protein sequence ID" value="SVA41856.1"/>
    <property type="molecule type" value="Genomic_DNA"/>
</dbReference>
<sequence length="223" mass="24857">MKDVATNMPDYESAYANERLEVPEYFNFGFDVVDKWADDRTKLALLSVDSSGENVQHHTFWDLKILSNKYANALRARGIKKGDRVFIMLPRIPEWYVVMLSLMKLGALPMPGTTLLTPKDIEYRINTAEAVMAITDDENSGKIDEAAGGCPTLKHLVVVNGEKRGWLSYDEEMAGASSFLENVERTKSDDPLLIYFTSGTVGYPKMVLHTQASCAIGHTISAK</sequence>
<keyword evidence="2" id="KW-0436">Ligase</keyword>
<feature type="non-terminal residue" evidence="6">
    <location>
        <position position="223"/>
    </location>
</feature>
<dbReference type="InterPro" id="IPR051087">
    <property type="entry name" value="Mitochondrial_ACSM"/>
</dbReference>
<evidence type="ECO:0000256" key="3">
    <source>
        <dbReference type="ARBA" id="ARBA00022741"/>
    </source>
</evidence>
<dbReference type="GO" id="GO:0004321">
    <property type="term" value="F:fatty-acyl-CoA synthase activity"/>
    <property type="evidence" value="ECO:0007669"/>
    <property type="project" value="TreeGrafter"/>
</dbReference>
<dbReference type="SUPFAM" id="SSF56801">
    <property type="entry name" value="Acetyl-CoA synthetase-like"/>
    <property type="match status" value="1"/>
</dbReference>
<evidence type="ECO:0000256" key="4">
    <source>
        <dbReference type="ARBA" id="ARBA00022840"/>
    </source>
</evidence>
<gene>
    <name evidence="6" type="ORF">METZ01_LOCUS94710</name>
</gene>
<evidence type="ECO:0000259" key="5">
    <source>
        <dbReference type="Pfam" id="PF00501"/>
    </source>
</evidence>
<protein>
    <recommendedName>
        <fullName evidence="5">AMP-dependent synthetase/ligase domain-containing protein</fullName>
    </recommendedName>
</protein>
<organism evidence="6">
    <name type="scientific">marine metagenome</name>
    <dbReference type="NCBI Taxonomy" id="408172"/>
    <lineage>
        <taxon>unclassified sequences</taxon>
        <taxon>metagenomes</taxon>
        <taxon>ecological metagenomes</taxon>
    </lineage>
</organism>
<dbReference type="GO" id="GO:0005524">
    <property type="term" value="F:ATP binding"/>
    <property type="evidence" value="ECO:0007669"/>
    <property type="project" value="UniProtKB-KW"/>
</dbReference>
<dbReference type="GO" id="GO:0006637">
    <property type="term" value="P:acyl-CoA metabolic process"/>
    <property type="evidence" value="ECO:0007669"/>
    <property type="project" value="TreeGrafter"/>
</dbReference>
<dbReference type="GO" id="GO:0015645">
    <property type="term" value="F:fatty acid ligase activity"/>
    <property type="evidence" value="ECO:0007669"/>
    <property type="project" value="TreeGrafter"/>
</dbReference>
<dbReference type="InterPro" id="IPR042099">
    <property type="entry name" value="ANL_N_sf"/>
</dbReference>
<evidence type="ECO:0000256" key="1">
    <source>
        <dbReference type="ARBA" id="ARBA00006432"/>
    </source>
</evidence>
<evidence type="ECO:0000313" key="6">
    <source>
        <dbReference type="EMBL" id="SVA41856.1"/>
    </source>
</evidence>
<dbReference type="AlphaFoldDB" id="A0A381VNF3"/>
<accession>A0A381VNF3</accession>